<accession>A0A7K0D8M5</accession>
<name>A0A7K0D8M5_9NOCA</name>
<dbReference type="Proteomes" id="UP000438448">
    <property type="component" value="Unassembled WGS sequence"/>
</dbReference>
<dbReference type="PANTHER" id="PTHR35525:SF3">
    <property type="entry name" value="BLL6575 PROTEIN"/>
    <property type="match status" value="1"/>
</dbReference>
<protein>
    <recommendedName>
        <fullName evidence="1">Zinc finger CGNR domain-containing protein</fullName>
    </recommendedName>
</protein>
<evidence type="ECO:0000259" key="1">
    <source>
        <dbReference type="Pfam" id="PF11706"/>
    </source>
</evidence>
<comment type="caution">
    <text evidence="2">The sequence shown here is derived from an EMBL/GenBank/DDBJ whole genome shotgun (WGS) entry which is preliminary data.</text>
</comment>
<dbReference type="InterPro" id="IPR023286">
    <property type="entry name" value="ABATE_dom_sf"/>
</dbReference>
<feature type="domain" description="Zinc finger CGNR" evidence="1">
    <location>
        <begin position="178"/>
        <end position="217"/>
    </location>
</feature>
<proteinExistence type="predicted"/>
<dbReference type="PANTHER" id="PTHR35525">
    <property type="entry name" value="BLL6575 PROTEIN"/>
    <property type="match status" value="1"/>
</dbReference>
<organism evidence="2 3">
    <name type="scientific">Nocardia macrotermitis</name>
    <dbReference type="NCBI Taxonomy" id="2585198"/>
    <lineage>
        <taxon>Bacteria</taxon>
        <taxon>Bacillati</taxon>
        <taxon>Actinomycetota</taxon>
        <taxon>Actinomycetes</taxon>
        <taxon>Mycobacteriales</taxon>
        <taxon>Nocardiaceae</taxon>
        <taxon>Nocardia</taxon>
    </lineage>
</organism>
<dbReference type="EMBL" id="WEGK01000012">
    <property type="protein sequence ID" value="MQY22068.1"/>
    <property type="molecule type" value="Genomic_DNA"/>
</dbReference>
<evidence type="ECO:0000313" key="2">
    <source>
        <dbReference type="EMBL" id="MQY22068.1"/>
    </source>
</evidence>
<keyword evidence="3" id="KW-1185">Reference proteome</keyword>
<sequence length="229" mass="24756">MQEVDGQIVYPRTELADSGKAVFEGSPVVFGAPVVHDIDEVREWNALFPLATSFTATLTERRGEPVERIPTPRRLVDWLTVSGLAVDSCTAAQLELARELREAIHAAATATAMHAALPESAVRIINDRSVDGRAAAVLTPEGARHWRLSSAARVEDALGVIAADAISIVSGERDGKMALCASPTCRAAFFDTSQSRTRKWCEMNTCGNREKKARFLANQRKNATAAPTV</sequence>
<dbReference type="Pfam" id="PF11706">
    <property type="entry name" value="zf-CGNR"/>
    <property type="match status" value="1"/>
</dbReference>
<evidence type="ECO:0000313" key="3">
    <source>
        <dbReference type="Proteomes" id="UP000438448"/>
    </source>
</evidence>
<reference evidence="2 3" key="1">
    <citation type="submission" date="2019-10" db="EMBL/GenBank/DDBJ databases">
        <title>Nocardia macrotermitis sp. nov. and Nocardia aurantia sp. nov., isolated from the gut of fungus growing-termite Macrotermes natalensis.</title>
        <authorList>
            <person name="Benndorf R."/>
            <person name="Schwitalla J."/>
            <person name="Martin K."/>
            <person name="De Beer W."/>
            <person name="Kaster A.-K."/>
            <person name="Vollmers J."/>
            <person name="Poulsen M."/>
            <person name="Beemelmanns C."/>
        </authorList>
    </citation>
    <scope>NUCLEOTIDE SEQUENCE [LARGE SCALE GENOMIC DNA]</scope>
    <source>
        <strain evidence="2 3">RB20</strain>
    </source>
</reference>
<dbReference type="Gene3D" id="1.10.3300.10">
    <property type="entry name" value="Jann2411-like domain"/>
    <property type="match status" value="1"/>
</dbReference>
<gene>
    <name evidence="2" type="ORF">NRB20_51810</name>
</gene>
<dbReference type="InterPro" id="IPR010852">
    <property type="entry name" value="ABATE"/>
</dbReference>
<dbReference type="AlphaFoldDB" id="A0A7K0D8M5"/>
<dbReference type="InterPro" id="IPR021005">
    <property type="entry name" value="Znf_CGNR"/>
</dbReference>
<dbReference type="SUPFAM" id="SSF160904">
    <property type="entry name" value="Jann2411-like"/>
    <property type="match status" value="1"/>
</dbReference>
<dbReference type="Pfam" id="PF07336">
    <property type="entry name" value="ABATE"/>
    <property type="match status" value="1"/>
</dbReference>